<dbReference type="InterPro" id="IPR033455">
    <property type="entry name" value="AbiEi_3_N"/>
</dbReference>
<proteinExistence type="predicted"/>
<gene>
    <name evidence="2" type="ORF">SUTH_00011</name>
</gene>
<accession>W0SA39</accession>
<dbReference type="HOGENOM" id="CLU_077664_0_0_4"/>
<dbReference type="InterPro" id="IPR021561">
    <property type="entry name" value="AbiEi_3"/>
</dbReference>
<dbReference type="Pfam" id="PF11459">
    <property type="entry name" value="AbiEi_3"/>
    <property type="match status" value="1"/>
</dbReference>
<reference evidence="2 3" key="1">
    <citation type="journal article" date="2014" name="Syst. Appl. Microbiol.">
        <title>Complete genomes of freshwater sulfur oxidizers Sulfuricella denitrificans skB26 and Sulfuritalea hydrogenivorans sk43H: genetic insights into the sulfur oxidation pathway of betaproteobacteria.</title>
        <authorList>
            <person name="Watanabe T."/>
            <person name="Kojima H."/>
            <person name="Fukui M."/>
        </authorList>
    </citation>
    <scope>NUCLEOTIDE SEQUENCE [LARGE SCALE GENOMIC DNA]</scope>
    <source>
        <strain evidence="2">DSM22779</strain>
    </source>
</reference>
<dbReference type="Proteomes" id="UP000031637">
    <property type="component" value="Chromosome"/>
</dbReference>
<evidence type="ECO:0000313" key="3">
    <source>
        <dbReference type="Proteomes" id="UP000031637"/>
    </source>
</evidence>
<dbReference type="AlphaFoldDB" id="W0SA39"/>
<sequence>MGEHKSSKINQLQDLLDEGLLAPTSWLEKQGYSRALLSRYVQSGWLSSPARGVYRRPGPPLKWQHVVASLQFLAGSFAHVGGRTALVHRGLGHYVRMSGTETIFLYGPDVLPAWVNKLGLQEHFVVRNDAMFGNLRARRDAQGQLVDFHGEPLHSGQLAALGLQQMTWGAWDWELLYASDERAMLEVLQDVPAKESVHEADVLMQGMAHLRPARMAALLQACASVKVKRLFLALAERHRHQWLAHLDLSKVDLGTGKRMLAPGGKLHAKYLITLPADLDDQVR</sequence>
<keyword evidence="3" id="KW-1185">Reference proteome</keyword>
<dbReference type="STRING" id="1223802.SUTH_00011"/>
<dbReference type="EMBL" id="AP012547">
    <property type="protein sequence ID" value="BAO27831.1"/>
    <property type="molecule type" value="Genomic_DNA"/>
</dbReference>
<evidence type="ECO:0000259" key="1">
    <source>
        <dbReference type="Pfam" id="PF17194"/>
    </source>
</evidence>
<protein>
    <submittedName>
        <fullName evidence="2">Protein of unknwon function (DUF2893)</fullName>
    </submittedName>
</protein>
<name>W0SA39_9PROT</name>
<feature type="domain" description="Transcriptional regulator AbiEi antitoxin N-terminal" evidence="1">
    <location>
        <begin position="6"/>
        <end position="97"/>
    </location>
</feature>
<evidence type="ECO:0000313" key="2">
    <source>
        <dbReference type="EMBL" id="BAO27831.1"/>
    </source>
</evidence>
<dbReference type="OrthoDB" id="1550938at2"/>
<dbReference type="KEGG" id="shd:SUTH_00011"/>
<dbReference type="Pfam" id="PF17194">
    <property type="entry name" value="AbiEi_3_N"/>
    <property type="match status" value="1"/>
</dbReference>
<dbReference type="RefSeq" id="WP_041096113.1">
    <property type="nucleotide sequence ID" value="NZ_AP012547.1"/>
</dbReference>
<organism evidence="2 3">
    <name type="scientific">Sulfuritalea hydrogenivorans sk43H</name>
    <dbReference type="NCBI Taxonomy" id="1223802"/>
    <lineage>
        <taxon>Bacteria</taxon>
        <taxon>Pseudomonadati</taxon>
        <taxon>Pseudomonadota</taxon>
        <taxon>Betaproteobacteria</taxon>
        <taxon>Nitrosomonadales</taxon>
        <taxon>Sterolibacteriaceae</taxon>
        <taxon>Sulfuritalea</taxon>
    </lineage>
</organism>